<dbReference type="AlphaFoldDB" id="A0A9P9IE51"/>
<organism evidence="2 3">
    <name type="scientific">Dactylonectria macrodidyma</name>
    <dbReference type="NCBI Taxonomy" id="307937"/>
    <lineage>
        <taxon>Eukaryota</taxon>
        <taxon>Fungi</taxon>
        <taxon>Dikarya</taxon>
        <taxon>Ascomycota</taxon>
        <taxon>Pezizomycotina</taxon>
        <taxon>Sordariomycetes</taxon>
        <taxon>Hypocreomycetidae</taxon>
        <taxon>Hypocreales</taxon>
        <taxon>Nectriaceae</taxon>
        <taxon>Dactylonectria</taxon>
    </lineage>
</organism>
<dbReference type="GO" id="GO:0016407">
    <property type="term" value="F:acetyltransferase activity"/>
    <property type="evidence" value="ECO:0007669"/>
    <property type="project" value="InterPro"/>
</dbReference>
<proteinExistence type="inferred from homology"/>
<keyword evidence="3" id="KW-1185">Reference proteome</keyword>
<evidence type="ECO:0000256" key="1">
    <source>
        <dbReference type="ARBA" id="ARBA00006547"/>
    </source>
</evidence>
<dbReference type="InterPro" id="IPR053710">
    <property type="entry name" value="Arylamine_NAT_domain_sf"/>
</dbReference>
<dbReference type="EMBL" id="JAGMUV010000028">
    <property type="protein sequence ID" value="KAH7117436.1"/>
    <property type="molecule type" value="Genomic_DNA"/>
</dbReference>
<evidence type="ECO:0000313" key="2">
    <source>
        <dbReference type="EMBL" id="KAH7117436.1"/>
    </source>
</evidence>
<dbReference type="InterPro" id="IPR001447">
    <property type="entry name" value="Arylamine_N-AcTrfase"/>
</dbReference>
<evidence type="ECO:0008006" key="4">
    <source>
        <dbReference type="Google" id="ProtNLM"/>
    </source>
</evidence>
<evidence type="ECO:0000313" key="3">
    <source>
        <dbReference type="Proteomes" id="UP000738349"/>
    </source>
</evidence>
<dbReference type="PANTHER" id="PTHR11786">
    <property type="entry name" value="N-HYDROXYARYLAMINE O-ACETYLTRANSFERASE"/>
    <property type="match status" value="1"/>
</dbReference>
<reference evidence="2" key="1">
    <citation type="journal article" date="2021" name="Nat. Commun.">
        <title>Genetic determinants of endophytism in the Arabidopsis root mycobiome.</title>
        <authorList>
            <person name="Mesny F."/>
            <person name="Miyauchi S."/>
            <person name="Thiergart T."/>
            <person name="Pickel B."/>
            <person name="Atanasova L."/>
            <person name="Karlsson M."/>
            <person name="Huettel B."/>
            <person name="Barry K.W."/>
            <person name="Haridas S."/>
            <person name="Chen C."/>
            <person name="Bauer D."/>
            <person name="Andreopoulos W."/>
            <person name="Pangilinan J."/>
            <person name="LaButti K."/>
            <person name="Riley R."/>
            <person name="Lipzen A."/>
            <person name="Clum A."/>
            <person name="Drula E."/>
            <person name="Henrissat B."/>
            <person name="Kohler A."/>
            <person name="Grigoriev I.V."/>
            <person name="Martin F.M."/>
            <person name="Hacquard S."/>
        </authorList>
    </citation>
    <scope>NUCLEOTIDE SEQUENCE</scope>
    <source>
        <strain evidence="2">MPI-CAGE-AT-0147</strain>
    </source>
</reference>
<dbReference type="InterPro" id="IPR038765">
    <property type="entry name" value="Papain-like_cys_pep_sf"/>
</dbReference>
<gene>
    <name evidence="2" type="ORF">EDB81DRAFT_848269</name>
</gene>
<protein>
    <recommendedName>
        <fullName evidence="4">Arylamine N-acetyltransferase</fullName>
    </recommendedName>
</protein>
<sequence length="232" mass="26007">MADRLRYDDPQLEEYFDRIALPASSRICDITGLAPDAQLQFLLRLQEQQLVNVPFENLTLHYSWHRVVDTNADHVLATSYGGLTHCLNIVTVRGEPYAVDVGFGSRCPRVWIYEYRASDGVDWVPQHCFMDSEFLPEDICVMNLTPAQSPSSFFTYKVVCVMFTTGEADHEGEVTSQGNNGAIDGILVIDGNTFKVFKAEDERLEALTRYFGIVLTEENKRAISGTAGAIEP</sequence>
<dbReference type="Proteomes" id="UP000738349">
    <property type="component" value="Unassembled WGS sequence"/>
</dbReference>
<dbReference type="OrthoDB" id="10260017at2759"/>
<comment type="similarity">
    <text evidence="1">Belongs to the arylamine N-acetyltransferase family.</text>
</comment>
<dbReference type="Gene3D" id="3.30.2140.10">
    <property type="entry name" value="Arylamine N-acetyltransferase"/>
    <property type="match status" value="1"/>
</dbReference>
<dbReference type="SUPFAM" id="SSF54001">
    <property type="entry name" value="Cysteine proteinases"/>
    <property type="match status" value="1"/>
</dbReference>
<name>A0A9P9IE51_9HYPO</name>
<dbReference type="PANTHER" id="PTHR11786:SF0">
    <property type="entry name" value="ARYLAMINE N-ACETYLTRANSFERASE 4-RELATED"/>
    <property type="match status" value="1"/>
</dbReference>
<accession>A0A9P9IE51</accession>
<dbReference type="Gene3D" id="3.30.2140.20">
    <property type="match status" value="2"/>
</dbReference>
<comment type="caution">
    <text evidence="2">The sequence shown here is derived from an EMBL/GenBank/DDBJ whole genome shotgun (WGS) entry which is preliminary data.</text>
</comment>